<dbReference type="AlphaFoldDB" id="A0A813K7K8"/>
<evidence type="ECO:0000313" key="4">
    <source>
        <dbReference type="Proteomes" id="UP000626109"/>
    </source>
</evidence>
<feature type="transmembrane region" description="Helical" evidence="2">
    <location>
        <begin position="173"/>
        <end position="194"/>
    </location>
</feature>
<keyword evidence="2" id="KW-0812">Transmembrane</keyword>
<reference evidence="3" key="1">
    <citation type="submission" date="2021-02" db="EMBL/GenBank/DDBJ databases">
        <authorList>
            <person name="Dougan E. K."/>
            <person name="Rhodes N."/>
            <person name="Thang M."/>
            <person name="Chan C."/>
        </authorList>
    </citation>
    <scope>NUCLEOTIDE SEQUENCE</scope>
</reference>
<keyword evidence="2" id="KW-1133">Transmembrane helix</keyword>
<protein>
    <submittedName>
        <fullName evidence="3">Uncharacterized protein</fullName>
    </submittedName>
</protein>
<name>A0A813K7K8_POLGL</name>
<feature type="region of interest" description="Disordered" evidence="1">
    <location>
        <begin position="772"/>
        <end position="800"/>
    </location>
</feature>
<evidence type="ECO:0000256" key="2">
    <source>
        <dbReference type="SAM" id="Phobius"/>
    </source>
</evidence>
<dbReference type="EMBL" id="CAJNNW010027783">
    <property type="protein sequence ID" value="CAE8693112.1"/>
    <property type="molecule type" value="Genomic_DNA"/>
</dbReference>
<accession>A0A813K7K8</accession>
<evidence type="ECO:0000313" key="3">
    <source>
        <dbReference type="EMBL" id="CAE8693112.1"/>
    </source>
</evidence>
<comment type="caution">
    <text evidence="3">The sequence shown here is derived from an EMBL/GenBank/DDBJ whole genome shotgun (WGS) entry which is preliminary data.</text>
</comment>
<feature type="region of interest" description="Disordered" evidence="1">
    <location>
        <begin position="873"/>
        <end position="894"/>
    </location>
</feature>
<feature type="non-terminal residue" evidence="3">
    <location>
        <position position="1237"/>
    </location>
</feature>
<sequence>MDWEQTSVQAGRVLASERDTRGLLFQRFLFGRGAQFAWALGPFLFQISALVVCCRIEESMAVLTLHRSKLLKSAPAYPDASASTESFSFSRYRKLPQANAYQKGYQNRSTPLVAPLTQLTTDSHELLLTLECTPLPFWLKSSSGRVWYFPLLPELIWPANNPFVVCETMLTELIVVIVLILLLVLAASAVYPILKNGPCGPPSLVKEDILAFETYADLYLASGIEVGESTLKMTTGVWCWVRDHRVALAPANKWSGLTATAFRGFLVNTASTINERLQSFQYKVWQRNGDFCVNFPVFIVAQEWRQWAIEVLQHHQTPDVKTKAAITQRLSWIRSACDLSISGTADLRETHCWDDDDDLSLYTVLRDCVATHLQHVSDRWDYLMLQVTFGDQLKHAFELVRRMIRSMLRLLETVLSRCSIRVASCVNNGEEPADSSALDGPLYQMAKTLTDCLFHPSMSTTPSTVDEDLTANPMTQMRFDLPFKIKEAEAADARSVLETTGEKVMRDSLLEMGAGAFGLSQSCFEKLVENVVFFFRTIDAVTDACFMLRFQARFSQLGGQMFLNQALDREHVVQSIAFALETVTEAGDQANRICDVARTGWDALRRKKQSSNWCSTGPFDNFRIALQAKGDLHNIAEEVISILHDLQGRAVKALGPETKHLSTSMDSELAGYQNLWERLQKRRGAGLKNQVSEAVALAVIAWPMLLGSQYYLPLDRCEWKSSAVFETYCTGERPWCMYLNDETTCKGEEMCKWEHCKDETCRVLAPRNTGRQRLEEQHLADKPPQGSEIDTARPGPRNGRGLTRSEVMFALVPKQMPQVLRLPPFDHLIQGSAVAGKATVPCSFLRSLSMVECRVTCSSALPGRGIQVEAVNARESHHQGASSAPPMAQSRDAPTAAWTGLAPSWCAVGRGSERRLVGCMPKQTSMSQCLSQCRPIPAAKLLAFKKEASGGRAAAIAGHSLFLPLLSCPISRNVAGVLRSTAGRAAPVRASLGAPAPAKQARLKVTARSKRAAAVASARAVGITDDNFGVAKRAKTAQERWLAAGGTALTTKPAPVPGERETAWSLEQVWEEALGERAPKPTPPSIPISGSLADANQIWADMAETALLRLPETWLRGDGQASEGSLVVQTSEQVAPMQISSEAVTLLGEWMERWLTDLLAELHRLSLHRVSSLDEARDTPGQPKLGGWTRTYDFSLRTALQMQPATGDGAETEQSWSEALRQRQRLRRIGLADLRAA</sequence>
<evidence type="ECO:0000256" key="1">
    <source>
        <dbReference type="SAM" id="MobiDB-lite"/>
    </source>
</evidence>
<feature type="compositionally biased region" description="Basic and acidic residues" evidence="1">
    <location>
        <begin position="772"/>
        <end position="781"/>
    </location>
</feature>
<feature type="transmembrane region" description="Helical" evidence="2">
    <location>
        <begin position="36"/>
        <end position="56"/>
    </location>
</feature>
<proteinExistence type="predicted"/>
<organism evidence="3 4">
    <name type="scientific">Polarella glacialis</name>
    <name type="common">Dinoflagellate</name>
    <dbReference type="NCBI Taxonomy" id="89957"/>
    <lineage>
        <taxon>Eukaryota</taxon>
        <taxon>Sar</taxon>
        <taxon>Alveolata</taxon>
        <taxon>Dinophyceae</taxon>
        <taxon>Suessiales</taxon>
        <taxon>Suessiaceae</taxon>
        <taxon>Polarella</taxon>
    </lineage>
</organism>
<dbReference type="Proteomes" id="UP000626109">
    <property type="component" value="Unassembled WGS sequence"/>
</dbReference>
<gene>
    <name evidence="3" type="ORF">PGLA2088_LOCUS28226</name>
</gene>
<keyword evidence="2" id="KW-0472">Membrane</keyword>